<feature type="domain" description="DUF4253" evidence="1">
    <location>
        <begin position="150"/>
        <end position="257"/>
    </location>
</feature>
<sequence>MALPDGLGTLFLDGGIGRTLNVPLPSGELANDEDWDRPGWWESHEPVSAELWTALRIAHPRSGLWPLILSEEIIPDAGEDDEAYRDPARIDAFDLDAHLTGEWRWHEEADRVAGQPFRTWPGLAPPAPRSKDPGLHADQIVRNLTGESHLALVPAARGADVLTVTGWTGSCNYGGDTAPLSALLRTWEDRFGATVVSIDIGDLWVAVAAPPQSMEDAMLLAAEHLSFCSSNISYAPNGFPDYARKLLTQDVWHFWWD</sequence>
<protein>
    <submittedName>
        <fullName evidence="2">DUF4253 domain-containing protein</fullName>
    </submittedName>
</protein>
<dbReference type="RefSeq" id="WP_344452095.1">
    <property type="nucleotide sequence ID" value="NZ_BAAATZ010000015.1"/>
</dbReference>
<evidence type="ECO:0000259" key="1">
    <source>
        <dbReference type="Pfam" id="PF14062"/>
    </source>
</evidence>
<proteinExistence type="predicted"/>
<accession>A0ABN3UBN7</accession>
<dbReference type="Proteomes" id="UP001501842">
    <property type="component" value="Unassembled WGS sequence"/>
</dbReference>
<keyword evidence="3" id="KW-1185">Reference proteome</keyword>
<reference evidence="2 3" key="1">
    <citation type="journal article" date="2019" name="Int. J. Syst. Evol. Microbiol.">
        <title>The Global Catalogue of Microorganisms (GCM) 10K type strain sequencing project: providing services to taxonomists for standard genome sequencing and annotation.</title>
        <authorList>
            <consortium name="The Broad Institute Genomics Platform"/>
            <consortium name="The Broad Institute Genome Sequencing Center for Infectious Disease"/>
            <person name="Wu L."/>
            <person name="Ma J."/>
        </authorList>
    </citation>
    <scope>NUCLEOTIDE SEQUENCE [LARGE SCALE GENOMIC DNA]</scope>
    <source>
        <strain evidence="2 3">JCM 8201</strain>
    </source>
</reference>
<evidence type="ECO:0000313" key="2">
    <source>
        <dbReference type="EMBL" id="GAA2729562.1"/>
    </source>
</evidence>
<evidence type="ECO:0000313" key="3">
    <source>
        <dbReference type="Proteomes" id="UP001501842"/>
    </source>
</evidence>
<name>A0ABN3UBN7_9ACTN</name>
<dbReference type="Pfam" id="PF14062">
    <property type="entry name" value="DUF4253"/>
    <property type="match status" value="1"/>
</dbReference>
<dbReference type="EMBL" id="BAAATZ010000015">
    <property type="protein sequence ID" value="GAA2729562.1"/>
    <property type="molecule type" value="Genomic_DNA"/>
</dbReference>
<gene>
    <name evidence="2" type="ORF">GCM10010439_40390</name>
</gene>
<comment type="caution">
    <text evidence="2">The sequence shown here is derived from an EMBL/GenBank/DDBJ whole genome shotgun (WGS) entry which is preliminary data.</text>
</comment>
<organism evidence="2 3">
    <name type="scientific">Actinocorallia aurantiaca</name>
    <dbReference type="NCBI Taxonomy" id="46204"/>
    <lineage>
        <taxon>Bacteria</taxon>
        <taxon>Bacillati</taxon>
        <taxon>Actinomycetota</taxon>
        <taxon>Actinomycetes</taxon>
        <taxon>Streptosporangiales</taxon>
        <taxon>Thermomonosporaceae</taxon>
        <taxon>Actinocorallia</taxon>
    </lineage>
</organism>
<dbReference type="InterPro" id="IPR025349">
    <property type="entry name" value="DUF4253"/>
</dbReference>